<dbReference type="Pfam" id="PF16565">
    <property type="entry name" value="MIT_C"/>
    <property type="match status" value="1"/>
</dbReference>
<name>A0A261FEB0_9BIFI</name>
<gene>
    <name evidence="4" type="ORF">BMYO_1935</name>
</gene>
<evidence type="ECO:0000313" key="4">
    <source>
        <dbReference type="EMBL" id="OZG57438.1"/>
    </source>
</evidence>
<dbReference type="GO" id="GO:0008233">
    <property type="term" value="F:peptidase activity"/>
    <property type="evidence" value="ECO:0007669"/>
    <property type="project" value="UniProtKB-KW"/>
</dbReference>
<dbReference type="Gene3D" id="3.30.870.30">
    <property type="entry name" value="MITD, C-terminal phospholipase D-like domain"/>
    <property type="match status" value="1"/>
</dbReference>
<dbReference type="Pfam" id="PF20442">
    <property type="entry name" value="BrxL_N"/>
    <property type="match status" value="1"/>
</dbReference>
<feature type="region of interest" description="Disordered" evidence="1">
    <location>
        <begin position="543"/>
        <end position="598"/>
    </location>
</feature>
<keyword evidence="4" id="KW-0378">Hydrolase</keyword>
<feature type="domain" description="MITD1 C-terminal phospholipase D-like" evidence="2">
    <location>
        <begin position="621"/>
        <end position="763"/>
    </location>
</feature>
<reference evidence="4 5" key="1">
    <citation type="journal article" date="2017" name="BMC Genomics">
        <title>Comparative genomic and phylogenomic analyses of the Bifidobacteriaceae family.</title>
        <authorList>
            <person name="Lugli G.A."/>
            <person name="Milani C."/>
            <person name="Turroni F."/>
            <person name="Duranti S."/>
            <person name="Mancabelli L."/>
            <person name="Mangifesta M."/>
            <person name="Ferrario C."/>
            <person name="Modesto M."/>
            <person name="Mattarelli P."/>
            <person name="Jiri K."/>
            <person name="van Sinderen D."/>
            <person name="Ventura M."/>
        </authorList>
    </citation>
    <scope>NUCLEOTIDE SEQUENCE [LARGE SCALE GENOMIC DNA]</scope>
    <source>
        <strain evidence="4 5">DSM 100196</strain>
    </source>
</reference>
<dbReference type="Pfam" id="PF13337">
    <property type="entry name" value="BrxL_ATPase"/>
    <property type="match status" value="1"/>
</dbReference>
<protein>
    <submittedName>
        <fullName evidence="4">ATP-dependent Lon protease</fullName>
    </submittedName>
</protein>
<feature type="region of interest" description="Disordered" evidence="1">
    <location>
        <begin position="1"/>
        <end position="22"/>
    </location>
</feature>
<dbReference type="EMBL" id="MWWW01000028">
    <property type="protein sequence ID" value="OZG57438.1"/>
    <property type="molecule type" value="Genomic_DNA"/>
</dbReference>
<dbReference type="GO" id="GO:0006508">
    <property type="term" value="P:proteolysis"/>
    <property type="evidence" value="ECO:0007669"/>
    <property type="project" value="UniProtKB-KW"/>
</dbReference>
<evidence type="ECO:0000313" key="5">
    <source>
        <dbReference type="Proteomes" id="UP000216871"/>
    </source>
</evidence>
<dbReference type="InterPro" id="IPR032341">
    <property type="entry name" value="MITD1_C"/>
</dbReference>
<dbReference type="RefSeq" id="WP_233428257.1">
    <property type="nucleotide sequence ID" value="NZ_MWWW01000028.1"/>
</dbReference>
<feature type="domain" description="BREX system Lon protease-like BrxL N-terminal" evidence="3">
    <location>
        <begin position="40"/>
        <end position="169"/>
    </location>
</feature>
<organism evidence="4 5">
    <name type="scientific">Bifidobacterium myosotis</name>
    <dbReference type="NCBI Taxonomy" id="1630166"/>
    <lineage>
        <taxon>Bacteria</taxon>
        <taxon>Bacillati</taxon>
        <taxon>Actinomycetota</taxon>
        <taxon>Actinomycetes</taxon>
        <taxon>Bifidobacteriales</taxon>
        <taxon>Bifidobacteriaceae</taxon>
        <taxon>Bifidobacterium</taxon>
    </lineage>
</organism>
<feature type="compositionally biased region" description="Polar residues" evidence="1">
    <location>
        <begin position="582"/>
        <end position="592"/>
    </location>
</feature>
<evidence type="ECO:0000256" key="1">
    <source>
        <dbReference type="SAM" id="MobiDB-lite"/>
    </source>
</evidence>
<comment type="caution">
    <text evidence="4">The sequence shown here is derived from an EMBL/GenBank/DDBJ whole genome shotgun (WGS) entry which is preliminary data.</text>
</comment>
<sequence length="770" mass="86929">MADEEHMEQTLGQASGEPRETAENAIPVMNDLDRKVTAEFSGYTVRKDLVSKVKGNALVPSYVLEYLLGKYATTTDEGSVQVGVDRVRAILADNYVHREEANLIQSKIREKGRYSVIDKVQVALNERLDQYEATFENLGISRVVVDSQTVKNNPKLMVTGIWCMCTLVYAYSGDPKDVPWRLQRLMPVQMSHDDRENYLAMREKFTSDEWIDLLMQSVGFNPDLFGRRAKLLHLVRMIPFVERNYNLIELGPKGTGKSHIYSEFSPHGMLISGGEVTAAKLFVNNSSGQIGLVGYWDTVAFDEFAGKAKKADRALVDIMKNYMANKSFSRGRNTMQAEASMVFVGNTSHNVPYMLKNSDLFEELPAQYHDPAFLDRIHYYLPGWEFEQIRSEMFTRGYGFVVDYLAEILHNLRNVDYGSAFERYFTLSPTLSTRDKDGVRKTFSGLMKLIYPSGEATMDEMEPLLRCAIEGRKRVKDQLCRIDSTMAEVDFSYTRVGDAEPIAVQTLEEVEYPELYWRDGHHRLDDAEESSSAVETAGRIGESAVAGPAGQTERSSQTEPPAQSGASVQSQPAEAASVASRPLTSTQPSAASAPQPKLSRIERAAAAAREGRLTFAEDQRGVTYNRLFGAFVAGAHDITLVDPYIRLPWQIRNFAEFLETVLAYTERTEEVHVHLVTRYTDEQHVDNQIASLDEVRDAFGQLGIIVTYEFSDTAHDRSIVTDTGWIVILGRGLDIFQQYDTSWLNPMTRQQQLRKVREFSVVYQRDRSDG</sequence>
<dbReference type="InterPro" id="IPR046838">
    <property type="entry name" value="BrxL_N"/>
</dbReference>
<dbReference type="Proteomes" id="UP000216871">
    <property type="component" value="Unassembled WGS sequence"/>
</dbReference>
<dbReference type="InterPro" id="IPR014061">
    <property type="entry name" value="BrxL-like"/>
</dbReference>
<evidence type="ECO:0000259" key="2">
    <source>
        <dbReference type="Pfam" id="PF16565"/>
    </source>
</evidence>
<proteinExistence type="predicted"/>
<accession>A0A261FEB0</accession>
<keyword evidence="4" id="KW-0645">Protease</keyword>
<evidence type="ECO:0000259" key="3">
    <source>
        <dbReference type="Pfam" id="PF20442"/>
    </source>
</evidence>
<keyword evidence="5" id="KW-1185">Reference proteome</keyword>
<dbReference type="AlphaFoldDB" id="A0A261FEB0"/>
<dbReference type="NCBIfam" id="TIGR02688">
    <property type="entry name" value="BREX system Lon protease-like protein BrxL"/>
    <property type="match status" value="1"/>
</dbReference>
<dbReference type="InterPro" id="IPR038113">
    <property type="entry name" value="MITD1_C_sf"/>
</dbReference>
<feature type="compositionally biased region" description="Polar residues" evidence="1">
    <location>
        <begin position="552"/>
        <end position="572"/>
    </location>
</feature>